<dbReference type="AlphaFoldDB" id="A0A328AGJ4"/>
<name>A0A328AGJ4_9CAUL</name>
<dbReference type="RefSeq" id="WP_111527387.1">
    <property type="nucleotide sequence ID" value="NZ_JBHRSG010000005.1"/>
</dbReference>
<accession>A0A328AGJ4</accession>
<reference evidence="2" key="1">
    <citation type="submission" date="2018-05" db="EMBL/GenBank/DDBJ databases">
        <authorList>
            <person name="Li X."/>
        </authorList>
    </citation>
    <scope>NUCLEOTIDE SEQUENCE [LARGE SCALE GENOMIC DNA]</scope>
    <source>
        <strain evidence="2">LX32</strain>
    </source>
</reference>
<dbReference type="InterPro" id="IPR019291">
    <property type="entry name" value="Host_attachment_protein"/>
</dbReference>
<sequence>MPHLKMLYVLADGAHARLVERSHETGDFVTFAEIDGSGRLKGLRRELKGNSGFASQQSGTNQRHDVHGADYERQAKETFVHEVADRAAEIAKADGYQGVVVAAPARLLEPLRTRLAQHKANVAGALDKDLTKAADATLSKWLDHVLPA</sequence>
<dbReference type="OrthoDB" id="9812459at2"/>
<organism evidence="1 2">
    <name type="scientific">Phenylobacterium soli</name>
    <dbReference type="NCBI Taxonomy" id="2170551"/>
    <lineage>
        <taxon>Bacteria</taxon>
        <taxon>Pseudomonadati</taxon>
        <taxon>Pseudomonadota</taxon>
        <taxon>Alphaproteobacteria</taxon>
        <taxon>Caulobacterales</taxon>
        <taxon>Caulobacteraceae</taxon>
        <taxon>Phenylobacterium</taxon>
    </lineage>
</organism>
<evidence type="ECO:0000313" key="1">
    <source>
        <dbReference type="EMBL" id="RAK53635.1"/>
    </source>
</evidence>
<proteinExistence type="predicted"/>
<comment type="caution">
    <text evidence="1">The sequence shown here is derived from an EMBL/GenBank/DDBJ whole genome shotgun (WGS) entry which is preliminary data.</text>
</comment>
<dbReference type="Proteomes" id="UP000249254">
    <property type="component" value="Unassembled WGS sequence"/>
</dbReference>
<gene>
    <name evidence="1" type="ORF">DJ017_03385</name>
</gene>
<evidence type="ECO:0000313" key="2">
    <source>
        <dbReference type="Proteomes" id="UP000249254"/>
    </source>
</evidence>
<protein>
    <recommendedName>
        <fullName evidence="3">Host attachment protein</fullName>
    </recommendedName>
</protein>
<evidence type="ECO:0008006" key="3">
    <source>
        <dbReference type="Google" id="ProtNLM"/>
    </source>
</evidence>
<dbReference type="Pfam" id="PF10116">
    <property type="entry name" value="Host_attach"/>
    <property type="match status" value="1"/>
</dbReference>
<dbReference type="EMBL" id="QFYQ01000001">
    <property type="protein sequence ID" value="RAK53635.1"/>
    <property type="molecule type" value="Genomic_DNA"/>
</dbReference>
<keyword evidence="2" id="KW-1185">Reference proteome</keyword>